<keyword evidence="2" id="KW-0547">Nucleotide-binding</keyword>
<dbReference type="Proteomes" id="UP001597368">
    <property type="component" value="Unassembled WGS sequence"/>
</dbReference>
<dbReference type="EMBL" id="JBHUFV010000033">
    <property type="protein sequence ID" value="MFD1934336.1"/>
    <property type="molecule type" value="Genomic_DNA"/>
</dbReference>
<evidence type="ECO:0000313" key="3">
    <source>
        <dbReference type="Proteomes" id="UP001597368"/>
    </source>
</evidence>
<organism evidence="2 3">
    <name type="scientific">Nonomuraea mangrovi</name>
    <dbReference type="NCBI Taxonomy" id="2316207"/>
    <lineage>
        <taxon>Bacteria</taxon>
        <taxon>Bacillati</taxon>
        <taxon>Actinomycetota</taxon>
        <taxon>Actinomycetes</taxon>
        <taxon>Streptosporangiales</taxon>
        <taxon>Streptosporangiaceae</taxon>
        <taxon>Nonomuraea</taxon>
    </lineage>
</organism>
<dbReference type="RefSeq" id="WP_379574387.1">
    <property type="nucleotide sequence ID" value="NZ_JBHUFV010000033.1"/>
</dbReference>
<evidence type="ECO:0000259" key="1">
    <source>
        <dbReference type="Pfam" id="PF13191"/>
    </source>
</evidence>
<comment type="caution">
    <text evidence="2">The sequence shown here is derived from an EMBL/GenBank/DDBJ whole genome shotgun (WGS) entry which is preliminary data.</text>
</comment>
<reference evidence="3" key="1">
    <citation type="journal article" date="2019" name="Int. J. Syst. Evol. Microbiol.">
        <title>The Global Catalogue of Microorganisms (GCM) 10K type strain sequencing project: providing services to taxonomists for standard genome sequencing and annotation.</title>
        <authorList>
            <consortium name="The Broad Institute Genomics Platform"/>
            <consortium name="The Broad Institute Genome Sequencing Center for Infectious Disease"/>
            <person name="Wu L."/>
            <person name="Ma J."/>
        </authorList>
    </citation>
    <scope>NUCLEOTIDE SEQUENCE [LARGE SCALE GENOMIC DNA]</scope>
    <source>
        <strain evidence="3">ICMP 6774ER</strain>
    </source>
</reference>
<dbReference type="SUPFAM" id="SSF52540">
    <property type="entry name" value="P-loop containing nucleoside triphosphate hydrolases"/>
    <property type="match status" value="1"/>
</dbReference>
<proteinExistence type="predicted"/>
<evidence type="ECO:0000313" key="2">
    <source>
        <dbReference type="EMBL" id="MFD1934336.1"/>
    </source>
</evidence>
<dbReference type="Pfam" id="PF13191">
    <property type="entry name" value="AAA_16"/>
    <property type="match status" value="1"/>
</dbReference>
<protein>
    <submittedName>
        <fullName evidence="2">ATP-binding protein</fullName>
    </submittedName>
</protein>
<dbReference type="InterPro" id="IPR027417">
    <property type="entry name" value="P-loop_NTPase"/>
</dbReference>
<dbReference type="GO" id="GO:0005524">
    <property type="term" value="F:ATP binding"/>
    <property type="evidence" value="ECO:0007669"/>
    <property type="project" value="UniProtKB-KW"/>
</dbReference>
<name>A0ABW4SXZ4_9ACTN</name>
<feature type="domain" description="Orc1-like AAA ATPase" evidence="1">
    <location>
        <begin position="4"/>
        <end position="51"/>
    </location>
</feature>
<keyword evidence="3" id="KW-1185">Reference proteome</keyword>
<keyword evidence="2" id="KW-0067">ATP-binding</keyword>
<dbReference type="InterPro" id="IPR041664">
    <property type="entry name" value="AAA_16"/>
</dbReference>
<sequence>MEWNFVGRSQQLASIRAALRAARPGPIVITGEPGSGRSSLVEQALRSPEAAGYDVVRLHASVTAAGIAGRVPSAPVRPLLLVVDDAHLSGHDSLLALRELGRRKVGTVIVTALSGEQARRPDPTDCLRFEPGTRSLALPPFTVGEVAALLTSLAGGHVRQATAAALHAATRGNAALLRELLVGRGLGARLSRAHDGWEMQPVTEWRARAGTAAPPLHLVEATWQAWSGLAFDRAYELCKAAAWCGMGHLVAVPLAHLLLLRGRTYDSMRFLDSLPAGVVENTPHLALARAINLACGLGSPAAAGDFLRRAGSPSRPMYDAYRAWVLALTGAGAESAARVERGDRESALFAHAAQAMVALRTRPQEAVFHLRRALALLAGGMGAGPPWLTPHLTACLIDALLLAGREAEATLLATGFHGGESGSGWDVAVAVSMVTTATAAETPAA</sequence>
<gene>
    <name evidence="2" type="ORF">ACFSKW_22970</name>
</gene>
<accession>A0ABW4SXZ4</accession>